<dbReference type="SUPFAM" id="SSF52540">
    <property type="entry name" value="P-loop containing nucleoside triphosphate hydrolases"/>
    <property type="match status" value="1"/>
</dbReference>
<dbReference type="Proteomes" id="UP001589733">
    <property type="component" value="Unassembled WGS sequence"/>
</dbReference>
<evidence type="ECO:0000259" key="1">
    <source>
        <dbReference type="Pfam" id="PF00005"/>
    </source>
</evidence>
<feature type="domain" description="ABC transporter" evidence="1">
    <location>
        <begin position="14"/>
        <end position="141"/>
    </location>
</feature>
<dbReference type="PANTHER" id="PTHR42855:SF1">
    <property type="entry name" value="ABC TRANSPORTER DOMAIN-CONTAINING PROTEIN"/>
    <property type="match status" value="1"/>
</dbReference>
<sequence>MLHIENVSRVLFAGVDLDVHSGQRLALIGENGSGKTTLLRVLAGLDQPDVGRVMVTGRVGLLEQERVFESGTILEVVTPAALRQARLALELTSARLENGASDAITAFAEAEEAYRLADGYHFEARAGRVLAGLGLHPESKVTQLFPALGQGKQRCPVHRDLFLAQQAAACVRAQCA</sequence>
<keyword evidence="3" id="KW-1185">Reference proteome</keyword>
<accession>A0ABV6ATK3</accession>
<name>A0ABV6ATK3_9DEIO</name>
<dbReference type="InterPro" id="IPR051309">
    <property type="entry name" value="ABCF_ATPase"/>
</dbReference>
<gene>
    <name evidence="2" type="ORF">ACFFLM_02350</name>
</gene>
<dbReference type="InterPro" id="IPR003439">
    <property type="entry name" value="ABC_transporter-like_ATP-bd"/>
</dbReference>
<reference evidence="2 3" key="1">
    <citation type="submission" date="2024-09" db="EMBL/GenBank/DDBJ databases">
        <authorList>
            <person name="Sun Q."/>
            <person name="Mori K."/>
        </authorList>
    </citation>
    <scope>NUCLEOTIDE SEQUENCE [LARGE SCALE GENOMIC DNA]</scope>
    <source>
        <strain evidence="2 3">JCM 13503</strain>
    </source>
</reference>
<dbReference type="EMBL" id="JBHLYR010000009">
    <property type="protein sequence ID" value="MFB9990828.1"/>
    <property type="molecule type" value="Genomic_DNA"/>
</dbReference>
<evidence type="ECO:0000313" key="3">
    <source>
        <dbReference type="Proteomes" id="UP001589733"/>
    </source>
</evidence>
<dbReference type="RefSeq" id="WP_380005147.1">
    <property type="nucleotide sequence ID" value="NZ_JBHLYR010000009.1"/>
</dbReference>
<dbReference type="PANTHER" id="PTHR42855">
    <property type="entry name" value="ABC TRANSPORTER ATP-BINDING SUBUNIT"/>
    <property type="match status" value="1"/>
</dbReference>
<comment type="caution">
    <text evidence="2">The sequence shown here is derived from an EMBL/GenBank/DDBJ whole genome shotgun (WGS) entry which is preliminary data.</text>
</comment>
<dbReference type="Gene3D" id="3.40.50.300">
    <property type="entry name" value="P-loop containing nucleotide triphosphate hydrolases"/>
    <property type="match status" value="1"/>
</dbReference>
<organism evidence="2 3">
    <name type="scientific">Deinococcus oregonensis</name>
    <dbReference type="NCBI Taxonomy" id="1805970"/>
    <lineage>
        <taxon>Bacteria</taxon>
        <taxon>Thermotogati</taxon>
        <taxon>Deinococcota</taxon>
        <taxon>Deinococci</taxon>
        <taxon>Deinococcales</taxon>
        <taxon>Deinococcaceae</taxon>
        <taxon>Deinococcus</taxon>
    </lineage>
</organism>
<dbReference type="InterPro" id="IPR027417">
    <property type="entry name" value="P-loop_NTPase"/>
</dbReference>
<evidence type="ECO:0000313" key="2">
    <source>
        <dbReference type="EMBL" id="MFB9990828.1"/>
    </source>
</evidence>
<dbReference type="Pfam" id="PF00005">
    <property type="entry name" value="ABC_tran"/>
    <property type="match status" value="1"/>
</dbReference>
<keyword evidence="2" id="KW-0067">ATP-binding</keyword>
<dbReference type="GO" id="GO:0005524">
    <property type="term" value="F:ATP binding"/>
    <property type="evidence" value="ECO:0007669"/>
    <property type="project" value="UniProtKB-KW"/>
</dbReference>
<proteinExistence type="predicted"/>
<protein>
    <submittedName>
        <fullName evidence="2">ATP-binding cassette domain-containing protein</fullName>
    </submittedName>
</protein>
<keyword evidence="2" id="KW-0547">Nucleotide-binding</keyword>